<proteinExistence type="inferred from homology"/>
<dbReference type="AlphaFoldDB" id="G5C282"/>
<reference evidence="3 4" key="1">
    <citation type="journal article" date="2011" name="Nature">
        <title>Genome sequencing reveals insights into physiology and longevity of the naked mole rat.</title>
        <authorList>
            <person name="Kim E.B."/>
            <person name="Fang X."/>
            <person name="Fushan A.A."/>
            <person name="Huang Z."/>
            <person name="Lobanov A.V."/>
            <person name="Han L."/>
            <person name="Marino S.M."/>
            <person name="Sun X."/>
            <person name="Turanov A.A."/>
            <person name="Yang P."/>
            <person name="Yim S.H."/>
            <person name="Zhao X."/>
            <person name="Kasaikina M.V."/>
            <person name="Stoletzki N."/>
            <person name="Peng C."/>
            <person name="Polak P."/>
            <person name="Xiong Z."/>
            <person name="Kiezun A."/>
            <person name="Zhu Y."/>
            <person name="Chen Y."/>
            <person name="Kryukov G.V."/>
            <person name="Zhang Q."/>
            <person name="Peshkin L."/>
            <person name="Yang L."/>
            <person name="Bronson R.T."/>
            <person name="Buffenstein R."/>
            <person name="Wang B."/>
            <person name="Han C."/>
            <person name="Li Q."/>
            <person name="Chen L."/>
            <person name="Zhao W."/>
            <person name="Sunyaev S.R."/>
            <person name="Park T.J."/>
            <person name="Zhang G."/>
            <person name="Wang J."/>
            <person name="Gladyshev V.N."/>
        </authorList>
    </citation>
    <scope>NUCLEOTIDE SEQUENCE [LARGE SCALE GENOMIC DNA]</scope>
</reference>
<organism evidence="3 4">
    <name type="scientific">Heterocephalus glaber</name>
    <name type="common">Naked mole rat</name>
    <dbReference type="NCBI Taxonomy" id="10181"/>
    <lineage>
        <taxon>Eukaryota</taxon>
        <taxon>Metazoa</taxon>
        <taxon>Chordata</taxon>
        <taxon>Craniata</taxon>
        <taxon>Vertebrata</taxon>
        <taxon>Euteleostomi</taxon>
        <taxon>Mammalia</taxon>
        <taxon>Eutheria</taxon>
        <taxon>Euarchontoglires</taxon>
        <taxon>Glires</taxon>
        <taxon>Rodentia</taxon>
        <taxon>Hystricomorpha</taxon>
        <taxon>Bathyergidae</taxon>
        <taxon>Heterocephalus</taxon>
    </lineage>
</organism>
<comment type="similarity">
    <text evidence="1">Belongs to the alpha-carbonic anhydrase family.</text>
</comment>
<dbReference type="SUPFAM" id="SSF51069">
    <property type="entry name" value="Carbonic anhydrase"/>
    <property type="match status" value="1"/>
</dbReference>
<dbReference type="Gene3D" id="3.10.200.10">
    <property type="entry name" value="Alpha carbonic anhydrase"/>
    <property type="match status" value="2"/>
</dbReference>
<dbReference type="GO" id="GO:0005886">
    <property type="term" value="C:plasma membrane"/>
    <property type="evidence" value="ECO:0007669"/>
    <property type="project" value="TreeGrafter"/>
</dbReference>
<protein>
    <submittedName>
        <fullName evidence="3">Receptor-type tyrosine-protein phosphatase gamma</fullName>
    </submittedName>
</protein>
<dbReference type="EMBL" id="JH172965">
    <property type="protein sequence ID" value="EHB15643.1"/>
    <property type="molecule type" value="Genomic_DNA"/>
</dbReference>
<dbReference type="GO" id="GO:0004089">
    <property type="term" value="F:carbonate dehydratase activity"/>
    <property type="evidence" value="ECO:0007669"/>
    <property type="project" value="InterPro"/>
</dbReference>
<keyword evidence="3" id="KW-0675">Receptor</keyword>
<dbReference type="Proteomes" id="UP000006813">
    <property type="component" value="Unassembled WGS sequence"/>
</dbReference>
<dbReference type="SMART" id="SM01057">
    <property type="entry name" value="Carb_anhydrase"/>
    <property type="match status" value="1"/>
</dbReference>
<dbReference type="STRING" id="10181.G5C282"/>
<evidence type="ECO:0000313" key="3">
    <source>
        <dbReference type="EMBL" id="EHB15643.1"/>
    </source>
</evidence>
<feature type="domain" description="Alpha-carbonic anhydrase" evidence="2">
    <location>
        <begin position="1"/>
        <end position="169"/>
    </location>
</feature>
<dbReference type="PROSITE" id="PS51144">
    <property type="entry name" value="ALPHA_CA_2"/>
    <property type="match status" value="1"/>
</dbReference>
<dbReference type="Pfam" id="PF00194">
    <property type="entry name" value="Carb_anhydrase"/>
    <property type="match status" value="2"/>
</dbReference>
<dbReference type="eggNOG" id="KOG0382">
    <property type="taxonomic scope" value="Eukaryota"/>
</dbReference>
<gene>
    <name evidence="3" type="ORF">GW7_04209</name>
</gene>
<dbReference type="PANTHER" id="PTHR18952">
    <property type="entry name" value="CARBONIC ANHYDRASE"/>
    <property type="match status" value="1"/>
</dbReference>
<sequence>MLIVQKRCGKVLPYRGAYGPEHWVTSSVSCGGRHQSPIDILDHQARVGEEYQELQLDGFDSESSNKTWMKNTGKTEKETFLDPFVLRDLLPASLGSYYRYTGSLTTPPCSEIVEWIVFQKPVPISYHQLEAFYSIFTTEQQDHVKSVEYLRNNFRPQQALNDRVVSKSAVRDAWSHDMADFLENPLGTEASKGKFGLSALARRKIP</sequence>
<accession>G5C282</accession>
<dbReference type="InterPro" id="IPR036398">
    <property type="entry name" value="CA_dom_sf"/>
</dbReference>
<dbReference type="InterPro" id="IPR023561">
    <property type="entry name" value="Carbonic_anhydrase_a-class"/>
</dbReference>
<evidence type="ECO:0000313" key="4">
    <source>
        <dbReference type="Proteomes" id="UP000006813"/>
    </source>
</evidence>
<dbReference type="GO" id="GO:0008270">
    <property type="term" value="F:zinc ion binding"/>
    <property type="evidence" value="ECO:0007669"/>
    <property type="project" value="InterPro"/>
</dbReference>
<dbReference type="InterPro" id="IPR001148">
    <property type="entry name" value="CA_dom"/>
</dbReference>
<name>G5C282_HETGA</name>
<dbReference type="PANTHER" id="PTHR18952:SF84">
    <property type="entry name" value="CARBONIC ANHYDRASE 14"/>
    <property type="match status" value="1"/>
</dbReference>
<dbReference type="InParanoid" id="G5C282"/>
<evidence type="ECO:0000256" key="1">
    <source>
        <dbReference type="ARBA" id="ARBA00010718"/>
    </source>
</evidence>
<evidence type="ECO:0000259" key="2">
    <source>
        <dbReference type="PROSITE" id="PS51144"/>
    </source>
</evidence>